<accession>A0A2M7G2I4</accession>
<feature type="domain" description="Endonuclease/exonuclease/phosphatase" evidence="1">
    <location>
        <begin position="32"/>
        <end position="240"/>
    </location>
</feature>
<dbReference type="NCBIfam" id="NF003842">
    <property type="entry name" value="PRK05421.1-4"/>
    <property type="match status" value="1"/>
</dbReference>
<reference evidence="2 3" key="1">
    <citation type="submission" date="2017-09" db="EMBL/GenBank/DDBJ databases">
        <title>Depth-based differentiation of microbial function through sediment-hosted aquifers and enrichment of novel symbionts in the deep terrestrial subsurface.</title>
        <authorList>
            <person name="Probst A.J."/>
            <person name="Ladd B."/>
            <person name="Jarett J.K."/>
            <person name="Geller-Mcgrath D.E."/>
            <person name="Sieber C.M."/>
            <person name="Emerson J.B."/>
            <person name="Anantharaman K."/>
            <person name="Thomas B.C."/>
            <person name="Malmstrom R."/>
            <person name="Stieglmeier M."/>
            <person name="Klingl A."/>
            <person name="Woyke T."/>
            <person name="Ryan C.M."/>
            <person name="Banfield J.F."/>
        </authorList>
    </citation>
    <scope>NUCLEOTIDE SEQUENCE [LARGE SCALE GENOMIC DNA]</scope>
    <source>
        <strain evidence="2">CG17_big_fil_post_rev_8_21_14_2_50_48_46</strain>
    </source>
</reference>
<name>A0A2M7G2I4_9BACT</name>
<dbReference type="Pfam" id="PF03372">
    <property type="entry name" value="Exo_endo_phos"/>
    <property type="match status" value="1"/>
</dbReference>
<dbReference type="InterPro" id="IPR036691">
    <property type="entry name" value="Endo/exonu/phosph_ase_sf"/>
</dbReference>
<dbReference type="GO" id="GO:0003824">
    <property type="term" value="F:catalytic activity"/>
    <property type="evidence" value="ECO:0007669"/>
    <property type="project" value="InterPro"/>
</dbReference>
<protein>
    <recommendedName>
        <fullName evidence="1">Endonuclease/exonuclease/phosphatase domain-containing protein</fullName>
    </recommendedName>
</protein>
<dbReference type="Proteomes" id="UP000231019">
    <property type="component" value="Unassembled WGS sequence"/>
</dbReference>
<organism evidence="2 3">
    <name type="scientific">bacterium (Candidatus Blackallbacteria) CG17_big_fil_post_rev_8_21_14_2_50_48_46</name>
    <dbReference type="NCBI Taxonomy" id="2014261"/>
    <lineage>
        <taxon>Bacteria</taxon>
        <taxon>Candidatus Blackallbacteria</taxon>
    </lineage>
</organism>
<gene>
    <name evidence="2" type="ORF">COW36_14545</name>
</gene>
<dbReference type="AlphaFoldDB" id="A0A2M7G2I4"/>
<dbReference type="InterPro" id="IPR005135">
    <property type="entry name" value="Endo/exonuclease/phosphatase"/>
</dbReference>
<evidence type="ECO:0000313" key="2">
    <source>
        <dbReference type="EMBL" id="PIW15935.1"/>
    </source>
</evidence>
<dbReference type="Gene3D" id="3.60.10.10">
    <property type="entry name" value="Endonuclease/exonuclease/phosphatase"/>
    <property type="match status" value="1"/>
</dbReference>
<proteinExistence type="predicted"/>
<evidence type="ECO:0000313" key="3">
    <source>
        <dbReference type="Proteomes" id="UP000231019"/>
    </source>
</evidence>
<dbReference type="EMBL" id="PFFQ01000041">
    <property type="protein sequence ID" value="PIW15935.1"/>
    <property type="molecule type" value="Genomic_DNA"/>
</dbReference>
<sequence length="259" mass="29961">MARFVPHEEKSLRHFGSSSRVLFESGQDYGVLSWNVFKSKKKNWFEDFQRLHAIYDVLLLQEAKINFQTQALDAFDLDYSWVFGESFALDRCGSSCGVLTGSRVHTRHAFNRHGPVREPLLNTPKSAAFSFYDIADSLEQFLIINAHFVNFRSLKAFERQLFQIAEILHAHKGPVLFAGDFNTWSIGRREALFACMKRQGMENVEFANETRRFLTLDYIFSRGLKIREAHLLHDIRSSDHTPLALWFRLNEASEGGYSL</sequence>
<dbReference type="SUPFAM" id="SSF56219">
    <property type="entry name" value="DNase I-like"/>
    <property type="match status" value="1"/>
</dbReference>
<evidence type="ECO:0000259" key="1">
    <source>
        <dbReference type="Pfam" id="PF03372"/>
    </source>
</evidence>
<dbReference type="NCBIfam" id="NF003840">
    <property type="entry name" value="PRK05421.1-2"/>
    <property type="match status" value="1"/>
</dbReference>
<comment type="caution">
    <text evidence="2">The sequence shown here is derived from an EMBL/GenBank/DDBJ whole genome shotgun (WGS) entry which is preliminary data.</text>
</comment>